<evidence type="ECO:0000259" key="8">
    <source>
        <dbReference type="Pfam" id="PF04893"/>
    </source>
</evidence>
<comment type="similarity">
    <text evidence="2 6">Belongs to the YIP1 family.</text>
</comment>
<dbReference type="GO" id="GO:0048280">
    <property type="term" value="P:vesicle fusion with Golgi apparatus"/>
    <property type="evidence" value="ECO:0007669"/>
    <property type="project" value="TreeGrafter"/>
</dbReference>
<dbReference type="GO" id="GO:0006888">
    <property type="term" value="P:endoplasmic reticulum to Golgi vesicle-mediated transport"/>
    <property type="evidence" value="ECO:0007669"/>
    <property type="project" value="InterPro"/>
</dbReference>
<dbReference type="GO" id="GO:0005802">
    <property type="term" value="C:trans-Golgi network"/>
    <property type="evidence" value="ECO:0007669"/>
    <property type="project" value="TreeGrafter"/>
</dbReference>
<dbReference type="EMBL" id="LNIX01000004">
    <property type="protein sequence ID" value="OXA56107.1"/>
    <property type="molecule type" value="Genomic_DNA"/>
</dbReference>
<feature type="region of interest" description="Disordered" evidence="7">
    <location>
        <begin position="1"/>
        <end position="21"/>
    </location>
</feature>
<dbReference type="InterPro" id="IPR045231">
    <property type="entry name" value="Yip1/4-like"/>
</dbReference>
<evidence type="ECO:0000256" key="4">
    <source>
        <dbReference type="ARBA" id="ARBA00022989"/>
    </source>
</evidence>
<accession>A0A226EG30</accession>
<evidence type="ECO:0000313" key="9">
    <source>
        <dbReference type="EMBL" id="OXA56107.1"/>
    </source>
</evidence>
<dbReference type="OrthoDB" id="440385at2759"/>
<dbReference type="GO" id="GO:0000139">
    <property type="term" value="C:Golgi membrane"/>
    <property type="evidence" value="ECO:0007669"/>
    <property type="project" value="UniProtKB-SubCell"/>
</dbReference>
<comment type="caution">
    <text evidence="9">The sequence shown here is derived from an EMBL/GenBank/DDBJ whole genome shotgun (WGS) entry which is preliminary data.</text>
</comment>
<feature type="transmembrane region" description="Helical" evidence="6">
    <location>
        <begin position="219"/>
        <end position="239"/>
    </location>
</feature>
<proteinExistence type="inferred from homology"/>
<keyword evidence="4 6" id="KW-1133">Transmembrane helix</keyword>
<sequence>MSNYGKRNVHTPTGDSFYSSTSYGGGAAGGEFSYSFAQDQQFESFDYNSSQQQHSSSTSAASPGYYDPSAAVTSVQQAYGAGIQPTYYVPTAAPAAAGTSEFEKEFEDEPPLLEELGINPSHIMEKTRSVLNPLRKTDATILQDTDLAGPVVFCVLFGFILLLSGKVQFGYIYGIGVIGCLSMYFLLNMMSTAGVSLGIVVSVLGYCLLPMVGLAGVNLLFSLQGIVGSVLTFCAILWCSMSASKLFVTALNMNQQQPLVAYPCALVYGVFALLAVF</sequence>
<dbReference type="STRING" id="158441.A0A226EG30"/>
<feature type="transmembrane region" description="Helical" evidence="6">
    <location>
        <begin position="169"/>
        <end position="187"/>
    </location>
</feature>
<dbReference type="Proteomes" id="UP000198287">
    <property type="component" value="Unassembled WGS sequence"/>
</dbReference>
<evidence type="ECO:0000256" key="1">
    <source>
        <dbReference type="ARBA" id="ARBA00004141"/>
    </source>
</evidence>
<dbReference type="PANTHER" id="PTHR21236:SF2">
    <property type="entry name" value="PROTEIN YIPF"/>
    <property type="match status" value="1"/>
</dbReference>
<name>A0A226EG30_FOLCA</name>
<evidence type="ECO:0000256" key="5">
    <source>
        <dbReference type="ARBA" id="ARBA00023136"/>
    </source>
</evidence>
<dbReference type="PANTHER" id="PTHR21236">
    <property type="entry name" value="GOLGI MEMBRANE PROTEIN YIP1"/>
    <property type="match status" value="1"/>
</dbReference>
<evidence type="ECO:0000256" key="7">
    <source>
        <dbReference type="SAM" id="MobiDB-lite"/>
    </source>
</evidence>
<dbReference type="Pfam" id="PF04893">
    <property type="entry name" value="Yip1"/>
    <property type="match status" value="1"/>
</dbReference>
<evidence type="ECO:0000256" key="6">
    <source>
        <dbReference type="RuleBase" id="RU361264"/>
    </source>
</evidence>
<organism evidence="9 10">
    <name type="scientific">Folsomia candida</name>
    <name type="common">Springtail</name>
    <dbReference type="NCBI Taxonomy" id="158441"/>
    <lineage>
        <taxon>Eukaryota</taxon>
        <taxon>Metazoa</taxon>
        <taxon>Ecdysozoa</taxon>
        <taxon>Arthropoda</taxon>
        <taxon>Hexapoda</taxon>
        <taxon>Collembola</taxon>
        <taxon>Entomobryomorpha</taxon>
        <taxon>Isotomoidea</taxon>
        <taxon>Isotomidae</taxon>
        <taxon>Proisotominae</taxon>
        <taxon>Folsomia</taxon>
    </lineage>
</organism>
<comment type="subcellular location">
    <subcellularLocation>
        <location evidence="6">Golgi apparatus membrane</location>
        <topology evidence="6">Multi-pass membrane protein</topology>
    </subcellularLocation>
    <subcellularLocation>
        <location evidence="1">Membrane</location>
        <topology evidence="1">Multi-pass membrane protein</topology>
    </subcellularLocation>
</comment>
<feature type="transmembrane region" description="Helical" evidence="6">
    <location>
        <begin position="259"/>
        <end position="276"/>
    </location>
</feature>
<evidence type="ECO:0000256" key="3">
    <source>
        <dbReference type="ARBA" id="ARBA00022692"/>
    </source>
</evidence>
<feature type="transmembrane region" description="Helical" evidence="6">
    <location>
        <begin position="145"/>
        <end position="163"/>
    </location>
</feature>
<dbReference type="InterPro" id="IPR006977">
    <property type="entry name" value="Yip1_dom"/>
</dbReference>
<dbReference type="AlphaFoldDB" id="A0A226EG30"/>
<dbReference type="OMA" id="HIRAKSM"/>
<keyword evidence="5 6" id="KW-0472">Membrane</keyword>
<feature type="transmembrane region" description="Helical" evidence="6">
    <location>
        <begin position="194"/>
        <end position="213"/>
    </location>
</feature>
<keyword evidence="3 6" id="KW-0812">Transmembrane</keyword>
<gene>
    <name evidence="9" type="ORF">Fcan01_10032</name>
</gene>
<feature type="domain" description="Yip1" evidence="8">
    <location>
        <begin position="131"/>
        <end position="273"/>
    </location>
</feature>
<evidence type="ECO:0000313" key="10">
    <source>
        <dbReference type="Proteomes" id="UP000198287"/>
    </source>
</evidence>
<keyword evidence="10" id="KW-1185">Reference proteome</keyword>
<reference evidence="9 10" key="1">
    <citation type="submission" date="2015-12" db="EMBL/GenBank/DDBJ databases">
        <title>The genome of Folsomia candida.</title>
        <authorList>
            <person name="Faddeeva A."/>
            <person name="Derks M.F."/>
            <person name="Anvar Y."/>
            <person name="Smit S."/>
            <person name="Van Straalen N."/>
            <person name="Roelofs D."/>
        </authorList>
    </citation>
    <scope>NUCLEOTIDE SEQUENCE [LARGE SCALE GENOMIC DNA]</scope>
    <source>
        <strain evidence="9 10">VU population</strain>
        <tissue evidence="9">Whole body</tissue>
    </source>
</reference>
<protein>
    <recommendedName>
        <fullName evidence="6">Protein YIPF</fullName>
    </recommendedName>
</protein>
<evidence type="ECO:0000256" key="2">
    <source>
        <dbReference type="ARBA" id="ARBA00010596"/>
    </source>
</evidence>
<feature type="compositionally biased region" description="Polar residues" evidence="7">
    <location>
        <begin position="1"/>
        <end position="13"/>
    </location>
</feature>